<reference evidence="1 2" key="1">
    <citation type="submission" date="2019-11" db="EMBL/GenBank/DDBJ databases">
        <title>Genome analysis of Rhizobacterium cereale a novel genus and species isolated from maize roots in North Spain.</title>
        <authorList>
            <person name="Menendez E."/>
            <person name="Flores-Felix J.D."/>
            <person name="Ramirez-Bahena M.-H."/>
            <person name="Igual J.M."/>
            <person name="Garcia-Fraile P."/>
            <person name="Peix A."/>
            <person name="Velazquez E."/>
        </authorList>
    </citation>
    <scope>NUCLEOTIDE SEQUENCE [LARGE SCALE GENOMIC DNA]</scope>
    <source>
        <strain evidence="1 2">RZME27</strain>
    </source>
</reference>
<dbReference type="InterPro" id="IPR007485">
    <property type="entry name" value="LPS_assembly_LptE"/>
</dbReference>
<name>A0A6A8A814_9HYPH</name>
<proteinExistence type="predicted"/>
<dbReference type="Pfam" id="PF04390">
    <property type="entry name" value="LptE"/>
    <property type="match status" value="1"/>
</dbReference>
<dbReference type="PROSITE" id="PS51257">
    <property type="entry name" value="PROKAR_LIPOPROTEIN"/>
    <property type="match status" value="1"/>
</dbReference>
<accession>A0A6A8A814</accession>
<sequence length="166" mass="17914">MGRTASIAAVLVALAGCQVKPLYAVSPAGTSTGQQIASIEFSQADDRIEQVVRNELIFLTSGGAGESKNPAYKLTMNVTSFRQNVLDEQVTNNLIPGRVTLTADYAFTRLSDGKVLRTAQRRSTALLDVSAQEFAEMRAYRDAESRAAKQLAEFIRGDIATAVGRQ</sequence>
<dbReference type="EMBL" id="WIXI01000038">
    <property type="protein sequence ID" value="MQY46007.1"/>
    <property type="molecule type" value="Genomic_DNA"/>
</dbReference>
<comment type="caution">
    <text evidence="1">The sequence shown here is derived from an EMBL/GenBank/DDBJ whole genome shotgun (WGS) entry which is preliminary data.</text>
</comment>
<dbReference type="GO" id="GO:0019867">
    <property type="term" value="C:outer membrane"/>
    <property type="evidence" value="ECO:0007669"/>
    <property type="project" value="InterPro"/>
</dbReference>
<dbReference type="AlphaFoldDB" id="A0A6A8A814"/>
<dbReference type="GO" id="GO:0043165">
    <property type="term" value="P:Gram-negative-bacterium-type cell outer membrane assembly"/>
    <property type="evidence" value="ECO:0007669"/>
    <property type="project" value="InterPro"/>
</dbReference>
<evidence type="ECO:0000313" key="2">
    <source>
        <dbReference type="Proteomes" id="UP000435138"/>
    </source>
</evidence>
<dbReference type="Gene3D" id="3.30.160.150">
    <property type="entry name" value="Lipoprotein like domain"/>
    <property type="match status" value="1"/>
</dbReference>
<protein>
    <recommendedName>
        <fullName evidence="3">LPS-assembly lipoprotein LptE</fullName>
    </recommendedName>
</protein>
<evidence type="ECO:0000313" key="1">
    <source>
        <dbReference type="EMBL" id="MQY46007.1"/>
    </source>
</evidence>
<dbReference type="Proteomes" id="UP000435138">
    <property type="component" value="Unassembled WGS sequence"/>
</dbReference>
<evidence type="ECO:0008006" key="3">
    <source>
        <dbReference type="Google" id="ProtNLM"/>
    </source>
</evidence>
<gene>
    <name evidence="1" type="ORF">GAO09_08035</name>
</gene>
<keyword evidence="2" id="KW-1185">Reference proteome</keyword>
<organism evidence="1 2">
    <name type="scientific">Endobacterium cereale</name>
    <dbReference type="NCBI Taxonomy" id="2663029"/>
    <lineage>
        <taxon>Bacteria</taxon>
        <taxon>Pseudomonadati</taxon>
        <taxon>Pseudomonadota</taxon>
        <taxon>Alphaproteobacteria</taxon>
        <taxon>Hyphomicrobiales</taxon>
        <taxon>Rhizobiaceae</taxon>
        <taxon>Endobacterium</taxon>
    </lineage>
</organism>